<keyword evidence="3 7" id="KW-1003">Cell membrane</keyword>
<evidence type="ECO:0000256" key="4">
    <source>
        <dbReference type="ARBA" id="ARBA00022692"/>
    </source>
</evidence>
<comment type="caution">
    <text evidence="9">The sequence shown here is derived from an EMBL/GenBank/DDBJ whole genome shotgun (WGS) entry which is preliminary data.</text>
</comment>
<dbReference type="OrthoDB" id="9813426at2"/>
<evidence type="ECO:0000256" key="3">
    <source>
        <dbReference type="ARBA" id="ARBA00022475"/>
    </source>
</evidence>
<evidence type="ECO:0000256" key="5">
    <source>
        <dbReference type="ARBA" id="ARBA00022989"/>
    </source>
</evidence>
<dbReference type="PANTHER" id="PTHR30353:SF15">
    <property type="entry name" value="INNER MEMBRANE PROTEIN YABI"/>
    <property type="match status" value="1"/>
</dbReference>
<keyword evidence="4 7" id="KW-0812">Transmembrane</keyword>
<comment type="subcellular location">
    <subcellularLocation>
        <location evidence="1 7">Cell membrane</location>
        <topology evidence="1 7">Multi-pass membrane protein</topology>
    </subcellularLocation>
</comment>
<dbReference type="Pfam" id="PF09335">
    <property type="entry name" value="VTT_dom"/>
    <property type="match status" value="1"/>
</dbReference>
<evidence type="ECO:0000313" key="10">
    <source>
        <dbReference type="Proteomes" id="UP000228758"/>
    </source>
</evidence>
<feature type="transmembrane region" description="Helical" evidence="7">
    <location>
        <begin position="185"/>
        <end position="208"/>
    </location>
</feature>
<dbReference type="GO" id="GO:0005886">
    <property type="term" value="C:plasma membrane"/>
    <property type="evidence" value="ECO:0007669"/>
    <property type="project" value="UniProtKB-SubCell"/>
</dbReference>
<comment type="similarity">
    <text evidence="2 7">Belongs to the DedA family.</text>
</comment>
<dbReference type="PANTHER" id="PTHR30353">
    <property type="entry name" value="INNER MEMBRANE PROTEIN DEDA-RELATED"/>
    <property type="match status" value="1"/>
</dbReference>
<keyword evidence="10" id="KW-1185">Reference proteome</keyword>
<gene>
    <name evidence="9" type="ORF">CLV46_1558</name>
</gene>
<accession>A0A2M9CJH3</accession>
<evidence type="ECO:0000259" key="8">
    <source>
        <dbReference type="Pfam" id="PF09335"/>
    </source>
</evidence>
<dbReference type="InterPro" id="IPR032816">
    <property type="entry name" value="VTT_dom"/>
</dbReference>
<feature type="transmembrane region" description="Helical" evidence="7">
    <location>
        <begin position="62"/>
        <end position="90"/>
    </location>
</feature>
<feature type="domain" description="VTT" evidence="8">
    <location>
        <begin position="41"/>
        <end position="169"/>
    </location>
</feature>
<feature type="transmembrane region" description="Helical" evidence="7">
    <location>
        <begin position="149"/>
        <end position="173"/>
    </location>
</feature>
<evidence type="ECO:0000256" key="6">
    <source>
        <dbReference type="ARBA" id="ARBA00023136"/>
    </source>
</evidence>
<dbReference type="AlphaFoldDB" id="A0A2M9CJH3"/>
<keyword evidence="5 7" id="KW-1133">Transmembrane helix</keyword>
<organism evidence="9 10">
    <name type="scientific">Diaminobutyricimonas aerilata</name>
    <dbReference type="NCBI Taxonomy" id="1162967"/>
    <lineage>
        <taxon>Bacteria</taxon>
        <taxon>Bacillati</taxon>
        <taxon>Actinomycetota</taxon>
        <taxon>Actinomycetes</taxon>
        <taxon>Micrococcales</taxon>
        <taxon>Microbacteriaceae</taxon>
        <taxon>Diaminobutyricimonas</taxon>
    </lineage>
</organism>
<dbReference type="Proteomes" id="UP000228758">
    <property type="component" value="Unassembled WGS sequence"/>
</dbReference>
<feature type="transmembrane region" description="Helical" evidence="7">
    <location>
        <begin position="20"/>
        <end position="42"/>
    </location>
</feature>
<keyword evidence="6 7" id="KW-0472">Membrane</keyword>
<evidence type="ECO:0000256" key="1">
    <source>
        <dbReference type="ARBA" id="ARBA00004651"/>
    </source>
</evidence>
<evidence type="ECO:0000313" key="9">
    <source>
        <dbReference type="EMBL" id="PJJ71998.1"/>
    </source>
</evidence>
<name>A0A2M9CJH3_9MICO</name>
<evidence type="ECO:0000256" key="2">
    <source>
        <dbReference type="ARBA" id="ARBA00010792"/>
    </source>
</evidence>
<dbReference type="EMBL" id="PGFF01000001">
    <property type="protein sequence ID" value="PJJ71998.1"/>
    <property type="molecule type" value="Genomic_DNA"/>
</dbReference>
<reference evidence="9 10" key="1">
    <citation type="submission" date="2017-11" db="EMBL/GenBank/DDBJ databases">
        <title>Genomic Encyclopedia of Archaeal and Bacterial Type Strains, Phase II (KMG-II): From Individual Species to Whole Genera.</title>
        <authorList>
            <person name="Goeker M."/>
        </authorList>
    </citation>
    <scope>NUCLEOTIDE SEQUENCE [LARGE SCALE GENOMIC DNA]</scope>
    <source>
        <strain evidence="9 10">DSM 27393</strain>
    </source>
</reference>
<evidence type="ECO:0000256" key="7">
    <source>
        <dbReference type="RuleBase" id="RU367016"/>
    </source>
</evidence>
<dbReference type="RefSeq" id="WP_100364242.1">
    <property type="nucleotide sequence ID" value="NZ_PGFF01000001.1"/>
</dbReference>
<protein>
    <submittedName>
        <fullName evidence="9">Membrane protein DedA with SNARE-associated domain</fullName>
    </submittedName>
</protein>
<dbReference type="InterPro" id="IPR032818">
    <property type="entry name" value="DedA-like"/>
</dbReference>
<proteinExistence type="inferred from homology"/>
<sequence length="233" mass="25230">MVNDILSWILGVVDSVDPVLRIALAGLAILLETSVLIGLVVPGDSVVIVASLATPNPFDNPVQYLALILVVIAGALAGESIGFALGRWFGPRIRSSRIGRRIGEHNWVRAENFLDRRGGIAIFVSRFLPVLHSLVPLTVGMSGMPYRRFIAWTAPACAIWATAYVTVGATAGGVTRTLIADQLHYAGYVFVAIILGFLLVAWLVKLALHRLNERHMARAGDGDPDTRDDIRRS</sequence>